<dbReference type="InterPro" id="IPR039420">
    <property type="entry name" value="WalR-like"/>
</dbReference>
<dbReference type="SMART" id="SM00448">
    <property type="entry name" value="REC"/>
    <property type="match status" value="1"/>
</dbReference>
<dbReference type="RefSeq" id="WP_132278530.1">
    <property type="nucleotide sequence ID" value="NZ_JAOBST010000017.1"/>
</dbReference>
<dbReference type="SUPFAM" id="SSF46894">
    <property type="entry name" value="C-terminal effector domain of the bipartite response regulators"/>
    <property type="match status" value="1"/>
</dbReference>
<evidence type="ECO:0000256" key="6">
    <source>
        <dbReference type="ARBA" id="ARBA00023163"/>
    </source>
</evidence>
<dbReference type="CDD" id="cd00383">
    <property type="entry name" value="trans_reg_C"/>
    <property type="match status" value="1"/>
</dbReference>
<protein>
    <recommendedName>
        <fullName evidence="1">Stage 0 sporulation protein A homolog</fullName>
    </recommendedName>
</protein>
<reference evidence="12 13" key="1">
    <citation type="journal article" date="2016" name="Nat. Microbiol.">
        <title>The Mouse Intestinal Bacterial Collection (miBC) provides host-specific insight into cultured diversity and functional potential of the gut microbiota.</title>
        <authorList>
            <person name="Lagkouvardos I."/>
            <person name="Pukall R."/>
            <person name="Abt B."/>
            <person name="Foesel B.U."/>
            <person name="Meier-Kolthoff J.P."/>
            <person name="Kumar N."/>
            <person name="Bresciani A."/>
            <person name="Martinez I."/>
            <person name="Just S."/>
            <person name="Ziegler C."/>
            <person name="Brugiroux S."/>
            <person name="Garzetti D."/>
            <person name="Wenning M."/>
            <person name="Bui T.P."/>
            <person name="Wang J."/>
            <person name="Hugenholtz F."/>
            <person name="Plugge C.M."/>
            <person name="Peterson D.A."/>
            <person name="Hornef M.W."/>
            <person name="Baines J.F."/>
            <person name="Smidt H."/>
            <person name="Walter J."/>
            <person name="Kristiansen K."/>
            <person name="Nielsen H.B."/>
            <person name="Haller D."/>
            <person name="Overmann J."/>
            <person name="Stecher B."/>
            <person name="Clavel T."/>
        </authorList>
    </citation>
    <scope>NUCLEOTIDE SEQUENCE [LARGE SCALE GENOMIC DNA]</scope>
    <source>
        <strain evidence="12 13">DSM 28560</strain>
    </source>
</reference>
<dbReference type="Pfam" id="PF00486">
    <property type="entry name" value="Trans_reg_C"/>
    <property type="match status" value="1"/>
</dbReference>
<dbReference type="GO" id="GO:0032993">
    <property type="term" value="C:protein-DNA complex"/>
    <property type="evidence" value="ECO:0007669"/>
    <property type="project" value="TreeGrafter"/>
</dbReference>
<dbReference type="InterPro" id="IPR001867">
    <property type="entry name" value="OmpR/PhoB-type_DNA-bd"/>
</dbReference>
<feature type="modified residue" description="4-aspartylphosphate" evidence="8">
    <location>
        <position position="51"/>
    </location>
</feature>
<accession>A0A4R4FER4</accession>
<evidence type="ECO:0000256" key="1">
    <source>
        <dbReference type="ARBA" id="ARBA00018672"/>
    </source>
</evidence>
<dbReference type="EMBL" id="SMMX01000010">
    <property type="protein sequence ID" value="TDA21233.1"/>
    <property type="molecule type" value="Genomic_DNA"/>
</dbReference>
<feature type="DNA-binding region" description="OmpR/PhoB-type" evidence="9">
    <location>
        <begin position="126"/>
        <end position="224"/>
    </location>
</feature>
<evidence type="ECO:0000256" key="5">
    <source>
        <dbReference type="ARBA" id="ARBA00023125"/>
    </source>
</evidence>
<dbReference type="FunFam" id="3.40.50.2300:FF:000001">
    <property type="entry name" value="DNA-binding response regulator PhoB"/>
    <property type="match status" value="1"/>
</dbReference>
<evidence type="ECO:0000313" key="13">
    <source>
        <dbReference type="Proteomes" id="UP000295710"/>
    </source>
</evidence>
<evidence type="ECO:0000259" key="10">
    <source>
        <dbReference type="PROSITE" id="PS50110"/>
    </source>
</evidence>
<evidence type="ECO:0000313" key="12">
    <source>
        <dbReference type="EMBL" id="TDA21233.1"/>
    </source>
</evidence>
<dbReference type="AlphaFoldDB" id="A0A4R4FER4"/>
<keyword evidence="3" id="KW-0902">Two-component regulatory system</keyword>
<dbReference type="GO" id="GO:0006355">
    <property type="term" value="P:regulation of DNA-templated transcription"/>
    <property type="evidence" value="ECO:0007669"/>
    <property type="project" value="InterPro"/>
</dbReference>
<dbReference type="InterPro" id="IPR016032">
    <property type="entry name" value="Sig_transdc_resp-reg_C-effctor"/>
</dbReference>
<comment type="function">
    <text evidence="7">May play the central regulatory role in sporulation. It may be an element of the effector pathway responsible for the activation of sporulation genes in response to nutritional stress. Spo0A may act in concert with spo0H (a sigma factor) to control the expression of some genes that are critical to the sporulation process.</text>
</comment>
<evidence type="ECO:0000256" key="9">
    <source>
        <dbReference type="PROSITE-ProRule" id="PRU01091"/>
    </source>
</evidence>
<dbReference type="PROSITE" id="PS51755">
    <property type="entry name" value="OMPR_PHOB"/>
    <property type="match status" value="1"/>
</dbReference>
<dbReference type="PROSITE" id="PS50110">
    <property type="entry name" value="RESPONSE_REGULATORY"/>
    <property type="match status" value="1"/>
</dbReference>
<keyword evidence="5 9" id="KW-0238">DNA-binding</keyword>
<evidence type="ECO:0000256" key="7">
    <source>
        <dbReference type="ARBA" id="ARBA00024867"/>
    </source>
</evidence>
<keyword evidence="4" id="KW-0805">Transcription regulation</keyword>
<keyword evidence="2 8" id="KW-0597">Phosphoprotein</keyword>
<dbReference type="Proteomes" id="UP000295710">
    <property type="component" value="Unassembled WGS sequence"/>
</dbReference>
<evidence type="ECO:0000256" key="2">
    <source>
        <dbReference type="ARBA" id="ARBA00022553"/>
    </source>
</evidence>
<dbReference type="PANTHER" id="PTHR48111:SF22">
    <property type="entry name" value="REGULATOR OF RPOS"/>
    <property type="match status" value="1"/>
</dbReference>
<dbReference type="PANTHER" id="PTHR48111">
    <property type="entry name" value="REGULATOR OF RPOS"/>
    <property type="match status" value="1"/>
</dbReference>
<proteinExistence type="predicted"/>
<dbReference type="SMART" id="SM00862">
    <property type="entry name" value="Trans_reg_C"/>
    <property type="match status" value="1"/>
</dbReference>
<evidence type="ECO:0000256" key="8">
    <source>
        <dbReference type="PROSITE-ProRule" id="PRU00169"/>
    </source>
</evidence>
<dbReference type="GO" id="GO:0000156">
    <property type="term" value="F:phosphorelay response regulator activity"/>
    <property type="evidence" value="ECO:0007669"/>
    <property type="project" value="TreeGrafter"/>
</dbReference>
<name>A0A4R4FER4_9FIRM</name>
<feature type="domain" description="OmpR/PhoB-type" evidence="11">
    <location>
        <begin position="126"/>
        <end position="224"/>
    </location>
</feature>
<evidence type="ECO:0000256" key="3">
    <source>
        <dbReference type="ARBA" id="ARBA00023012"/>
    </source>
</evidence>
<sequence length="226" mass="26184">MRILVVEDERNLQNVIRKRLEKEHYSTDGVGDGAEALEYIRQTDYDAVILDIMLPGMPGTEVLKTMRREGKRTPVLFLTARDAIEDRVRGLDLGADDYLVKPFGFEELLARIRVMIRRNSQSVELDNVLRAGNLTMNIRTHQVHRGDAEIDLSAREFQILEYLLRNKGCVLTREAIEAHVWNYDYIGGSNMIDVYIRYLRRKIEEGHEGKLIHTVRGKGYVLREEV</sequence>
<evidence type="ECO:0000256" key="4">
    <source>
        <dbReference type="ARBA" id="ARBA00023015"/>
    </source>
</evidence>
<keyword evidence="13" id="KW-1185">Reference proteome</keyword>
<dbReference type="InterPro" id="IPR036388">
    <property type="entry name" value="WH-like_DNA-bd_sf"/>
</dbReference>
<gene>
    <name evidence="12" type="ORF">E1963_12770</name>
</gene>
<keyword evidence="6" id="KW-0804">Transcription</keyword>
<dbReference type="Pfam" id="PF00072">
    <property type="entry name" value="Response_reg"/>
    <property type="match status" value="1"/>
</dbReference>
<evidence type="ECO:0000259" key="11">
    <source>
        <dbReference type="PROSITE" id="PS51755"/>
    </source>
</evidence>
<dbReference type="Gene3D" id="6.10.250.690">
    <property type="match status" value="1"/>
</dbReference>
<dbReference type="FunFam" id="1.10.10.10:FF:000005">
    <property type="entry name" value="Two-component system response regulator"/>
    <property type="match status" value="1"/>
</dbReference>
<dbReference type="InterPro" id="IPR001789">
    <property type="entry name" value="Sig_transdc_resp-reg_receiver"/>
</dbReference>
<dbReference type="SUPFAM" id="SSF52172">
    <property type="entry name" value="CheY-like"/>
    <property type="match status" value="1"/>
</dbReference>
<feature type="domain" description="Response regulatory" evidence="10">
    <location>
        <begin position="2"/>
        <end position="116"/>
    </location>
</feature>
<dbReference type="Gene3D" id="3.40.50.2300">
    <property type="match status" value="1"/>
</dbReference>
<dbReference type="GO" id="GO:0000976">
    <property type="term" value="F:transcription cis-regulatory region binding"/>
    <property type="evidence" value="ECO:0007669"/>
    <property type="project" value="TreeGrafter"/>
</dbReference>
<dbReference type="InterPro" id="IPR011006">
    <property type="entry name" value="CheY-like_superfamily"/>
</dbReference>
<organism evidence="12 13">
    <name type="scientific">Extibacter muris</name>
    <dbReference type="NCBI Taxonomy" id="1796622"/>
    <lineage>
        <taxon>Bacteria</taxon>
        <taxon>Bacillati</taxon>
        <taxon>Bacillota</taxon>
        <taxon>Clostridia</taxon>
        <taxon>Lachnospirales</taxon>
        <taxon>Lachnospiraceae</taxon>
        <taxon>Extibacter</taxon>
    </lineage>
</organism>
<comment type="caution">
    <text evidence="12">The sequence shown here is derived from an EMBL/GenBank/DDBJ whole genome shotgun (WGS) entry which is preliminary data.</text>
</comment>
<dbReference type="GO" id="GO:0005829">
    <property type="term" value="C:cytosol"/>
    <property type="evidence" value="ECO:0007669"/>
    <property type="project" value="TreeGrafter"/>
</dbReference>
<dbReference type="Gene3D" id="1.10.10.10">
    <property type="entry name" value="Winged helix-like DNA-binding domain superfamily/Winged helix DNA-binding domain"/>
    <property type="match status" value="1"/>
</dbReference>